<evidence type="ECO:0000313" key="11">
    <source>
        <dbReference type="Proteomes" id="UP000254841"/>
    </source>
</evidence>
<keyword evidence="5 8" id="KW-0648">Protein biosynthesis</keyword>
<reference evidence="10 11" key="1">
    <citation type="submission" date="2018-06" db="EMBL/GenBank/DDBJ databases">
        <authorList>
            <consortium name="Pathogen Informatics"/>
            <person name="Doyle S."/>
        </authorList>
    </citation>
    <scope>NUCLEOTIDE SEQUENCE [LARGE SCALE GENOMIC DNA]</scope>
    <source>
        <strain evidence="10 11">NCTC12410</strain>
    </source>
</reference>
<comment type="subcellular location">
    <subcellularLocation>
        <location evidence="8">Cytoplasm</location>
    </subcellularLocation>
</comment>
<keyword evidence="6 8" id="KW-0030">Aminoacyl-tRNA synthetase</keyword>
<evidence type="ECO:0000256" key="3">
    <source>
        <dbReference type="ARBA" id="ARBA00022741"/>
    </source>
</evidence>
<feature type="region of interest" description="Disordered" evidence="9">
    <location>
        <begin position="798"/>
        <end position="828"/>
    </location>
</feature>
<dbReference type="NCBIfam" id="TIGR00211">
    <property type="entry name" value="glyS"/>
    <property type="match status" value="1"/>
</dbReference>
<dbReference type="EMBL" id="UGHV01000001">
    <property type="protein sequence ID" value="STO96720.1"/>
    <property type="molecule type" value="Genomic_DNA"/>
</dbReference>
<comment type="catalytic activity">
    <reaction evidence="7 8">
        <text>tRNA(Gly) + glycine + ATP = glycyl-tRNA(Gly) + AMP + diphosphate</text>
        <dbReference type="Rhea" id="RHEA:16013"/>
        <dbReference type="Rhea" id="RHEA-COMP:9664"/>
        <dbReference type="Rhea" id="RHEA-COMP:9683"/>
        <dbReference type="ChEBI" id="CHEBI:30616"/>
        <dbReference type="ChEBI" id="CHEBI:33019"/>
        <dbReference type="ChEBI" id="CHEBI:57305"/>
        <dbReference type="ChEBI" id="CHEBI:78442"/>
        <dbReference type="ChEBI" id="CHEBI:78522"/>
        <dbReference type="ChEBI" id="CHEBI:456215"/>
        <dbReference type="EC" id="6.1.1.14"/>
    </reaction>
</comment>
<dbReference type="AlphaFoldDB" id="A0A377J2P1"/>
<dbReference type="GO" id="GO:0006426">
    <property type="term" value="P:glycyl-tRNA aminoacylation"/>
    <property type="evidence" value="ECO:0007669"/>
    <property type="project" value="UniProtKB-UniRule"/>
</dbReference>
<dbReference type="Proteomes" id="UP000254841">
    <property type="component" value="Unassembled WGS sequence"/>
</dbReference>
<dbReference type="Pfam" id="PF02092">
    <property type="entry name" value="tRNA_synt_2f"/>
    <property type="match status" value="3"/>
</dbReference>
<dbReference type="EC" id="6.1.1.14" evidence="8"/>
<dbReference type="SUPFAM" id="SSF109604">
    <property type="entry name" value="HD-domain/PDEase-like"/>
    <property type="match status" value="1"/>
</dbReference>
<evidence type="ECO:0000256" key="6">
    <source>
        <dbReference type="ARBA" id="ARBA00023146"/>
    </source>
</evidence>
<organism evidence="10 11">
    <name type="scientific">Helicobacter canis</name>
    <dbReference type="NCBI Taxonomy" id="29419"/>
    <lineage>
        <taxon>Bacteria</taxon>
        <taxon>Pseudomonadati</taxon>
        <taxon>Campylobacterota</taxon>
        <taxon>Epsilonproteobacteria</taxon>
        <taxon>Campylobacterales</taxon>
        <taxon>Helicobacteraceae</taxon>
        <taxon>Helicobacter</taxon>
    </lineage>
</organism>
<gene>
    <name evidence="8 10" type="primary">glyS</name>
    <name evidence="10" type="ORF">NCTC12410_00536</name>
</gene>
<dbReference type="HAMAP" id="MF_00255">
    <property type="entry name" value="Gly_tRNA_synth_beta"/>
    <property type="match status" value="1"/>
</dbReference>
<comment type="similarity">
    <text evidence="1 8">Belongs to the class-II aminoacyl-tRNA synthetase family.</text>
</comment>
<evidence type="ECO:0000256" key="8">
    <source>
        <dbReference type="HAMAP-Rule" id="MF_00255"/>
    </source>
</evidence>
<keyword evidence="8" id="KW-0963">Cytoplasm</keyword>
<evidence type="ECO:0000256" key="7">
    <source>
        <dbReference type="ARBA" id="ARBA00047937"/>
    </source>
</evidence>
<feature type="compositionally biased region" description="Low complexity" evidence="9">
    <location>
        <begin position="268"/>
        <end position="283"/>
    </location>
</feature>
<dbReference type="InterPro" id="IPR015944">
    <property type="entry name" value="Gly-tRNA-synth_bsu"/>
</dbReference>
<name>A0A377J2P1_9HELI</name>
<dbReference type="PANTHER" id="PTHR30075">
    <property type="entry name" value="GLYCYL-TRNA SYNTHETASE"/>
    <property type="match status" value="1"/>
</dbReference>
<proteinExistence type="inferred from homology"/>
<protein>
    <recommendedName>
        <fullName evidence="8">Glycine--tRNA ligase beta subunit</fullName>
        <ecNumber evidence="8">6.1.1.14</ecNumber>
    </recommendedName>
    <alternativeName>
        <fullName evidence="8">Glycyl-tRNA synthetase beta subunit</fullName>
        <shortName evidence="8">GlyRS</shortName>
    </alternativeName>
</protein>
<dbReference type="InterPro" id="IPR006194">
    <property type="entry name" value="Gly-tRNA-synth_heterodimer"/>
</dbReference>
<dbReference type="RefSeq" id="WP_115011028.1">
    <property type="nucleotide sequence ID" value="NZ_UGHV01000001.1"/>
</dbReference>
<evidence type="ECO:0000256" key="4">
    <source>
        <dbReference type="ARBA" id="ARBA00022840"/>
    </source>
</evidence>
<keyword evidence="2 8" id="KW-0436">Ligase</keyword>
<dbReference type="GO" id="GO:0004820">
    <property type="term" value="F:glycine-tRNA ligase activity"/>
    <property type="evidence" value="ECO:0007669"/>
    <property type="project" value="UniProtKB-UniRule"/>
</dbReference>
<dbReference type="OrthoDB" id="9775440at2"/>
<evidence type="ECO:0000256" key="1">
    <source>
        <dbReference type="ARBA" id="ARBA00008226"/>
    </source>
</evidence>
<dbReference type="PROSITE" id="PS50861">
    <property type="entry name" value="AA_TRNA_LIGASE_II_GLYAB"/>
    <property type="match status" value="1"/>
</dbReference>
<dbReference type="GO" id="GO:0005524">
    <property type="term" value="F:ATP binding"/>
    <property type="evidence" value="ECO:0007669"/>
    <property type="project" value="UniProtKB-UniRule"/>
</dbReference>
<feature type="compositionally biased region" description="Polar residues" evidence="9">
    <location>
        <begin position="312"/>
        <end position="321"/>
    </location>
</feature>
<comment type="subunit">
    <text evidence="8">Tetramer of two alpha and two beta subunits.</text>
</comment>
<evidence type="ECO:0000256" key="2">
    <source>
        <dbReference type="ARBA" id="ARBA00022598"/>
    </source>
</evidence>
<feature type="region of interest" description="Disordered" evidence="9">
    <location>
        <begin position="264"/>
        <end position="321"/>
    </location>
</feature>
<sequence>MSSSDLQATQELLVEILTEELPALPFLKEWGNIAHKWEQALAQFHIQAPCELHYTPRRIAIYSRAFPTHTAAQIQEFFGPPLAIAFIDGDRSKGLSKAGLGFCKKAGVIDSALGEQFDKIENFVKGTDRESANLPQNFQNLQSPTANPRILGDNRGGIENSAQDSSPQAESLLQVVEKDGKQVLYVRKTQAGLESRQVLGEVVVAFIRSLHFGKSMRWGDAQEGSGSESFIRPIRNIMILLDSSAIDSALGSHSGDFVDFRATADHQSSSAPKSTKSTTSPTANPRILGDNRGDIEKSASSSLRDTAEAVARQSTQTSTQALESTFDNANAKTQKARSPQTFGQQSKAATLLHRSYTPKQQDLLESTFDNAAQEMCAKEAWVQITGLDDYLHKLKNGGVILSADERKQRILEQIQALESTFSLQVELDSALLAQIVAITEYPTALLGGFDERFLALPEEVITTSMKEHQKYFAVRKNGRLYNGFIVVANALCDEFSAIISGNERVLKARLSDAEFFYRNDCATPLDKKPLASIAYVDGLGSMLDKTNREEIISAYLARLYEQDSQQITQAIAYSKADLLSEMVGEFPELQGIMGHYYALAQGLSHDIAQAIKEQYLPNGEDSALPSSKISAIVALSGKLESLLGLFSIGTIPSGSKDPYALRRAANGVVKIALEWNLAFDVKQILGDMARICAYDISQENLARLQGFIIERLESILDIPAQIFRSASRGISADLCTIASNAKALESLLVRDDREALMAVFKRVANITKDIMGDSACGLESWIASSRCVDRQPSLISLRGSQNHDSSSTILESQNESKKQAQGEKSASSSLRVLRQQGEVAASFFSKAESTNTQAILQSLDTSLLTPPESALYNKLLSLNLPALTHPQHKLDALFSLKEELEVFFASVLVNDEDPALRRNRKSLLYAIYAEFCTIGDLKELAI</sequence>
<evidence type="ECO:0000256" key="9">
    <source>
        <dbReference type="SAM" id="MobiDB-lite"/>
    </source>
</evidence>
<evidence type="ECO:0000256" key="5">
    <source>
        <dbReference type="ARBA" id="ARBA00022917"/>
    </source>
</evidence>
<dbReference type="PANTHER" id="PTHR30075:SF2">
    <property type="entry name" value="GLYCINE--TRNA LIGASE, CHLOROPLASTIC_MITOCHONDRIAL 2"/>
    <property type="match status" value="1"/>
</dbReference>
<keyword evidence="3 8" id="KW-0547">Nucleotide-binding</keyword>
<feature type="compositionally biased region" description="Polar residues" evidence="9">
    <location>
        <begin position="798"/>
        <end position="813"/>
    </location>
</feature>
<evidence type="ECO:0000313" key="10">
    <source>
        <dbReference type="EMBL" id="STO96720.1"/>
    </source>
</evidence>
<dbReference type="GO" id="GO:0005829">
    <property type="term" value="C:cytosol"/>
    <property type="evidence" value="ECO:0007669"/>
    <property type="project" value="TreeGrafter"/>
</dbReference>
<keyword evidence="4 8" id="KW-0067">ATP-binding</keyword>
<accession>A0A377J2P1</accession>